<dbReference type="InterPro" id="IPR011042">
    <property type="entry name" value="6-blade_b-propeller_TolB-like"/>
</dbReference>
<protein>
    <submittedName>
        <fullName evidence="1">Uncharacterized protein</fullName>
    </submittedName>
</protein>
<dbReference type="EMBL" id="JAIWYP010000011">
    <property type="protein sequence ID" value="KAH3733839.1"/>
    <property type="molecule type" value="Genomic_DNA"/>
</dbReference>
<reference evidence="1" key="2">
    <citation type="submission" date="2020-11" db="EMBL/GenBank/DDBJ databases">
        <authorList>
            <person name="McCartney M.A."/>
            <person name="Auch B."/>
            <person name="Kono T."/>
            <person name="Mallez S."/>
            <person name="Becker A."/>
            <person name="Gohl D.M."/>
            <person name="Silverstein K.A.T."/>
            <person name="Koren S."/>
            <person name="Bechman K.B."/>
            <person name="Herman A."/>
            <person name="Abrahante J.E."/>
            <person name="Garbe J."/>
        </authorList>
    </citation>
    <scope>NUCLEOTIDE SEQUENCE</scope>
    <source>
        <strain evidence="1">Duluth1</strain>
        <tissue evidence="1">Whole animal</tissue>
    </source>
</reference>
<dbReference type="SUPFAM" id="SSF101898">
    <property type="entry name" value="NHL repeat"/>
    <property type="match status" value="1"/>
</dbReference>
<accession>A0A9D4HV21</accession>
<evidence type="ECO:0000313" key="1">
    <source>
        <dbReference type="EMBL" id="KAH3733839.1"/>
    </source>
</evidence>
<sequence>MQYLSQLSGLGKIEHADQVMEIDGKSKYNIRVQGDSTCGIKDICVLPSGQVVVVDLQNKKVKLLNQQYQLVSHFSVSDEPLGMCQITPCEVGVTVGSEFQFIKVNNNQLVNDRKLNFQHFCNSIAFHQKYLFLTSGTALYKYSPDGKLVSKLHEDNSNKWTGKNHGYFISLNKNILL</sequence>
<keyword evidence="2" id="KW-1185">Reference proteome</keyword>
<dbReference type="Proteomes" id="UP000828390">
    <property type="component" value="Unassembled WGS sequence"/>
</dbReference>
<proteinExistence type="predicted"/>
<gene>
    <name evidence="1" type="ORF">DPMN_040276</name>
</gene>
<organism evidence="1 2">
    <name type="scientific">Dreissena polymorpha</name>
    <name type="common">Zebra mussel</name>
    <name type="synonym">Mytilus polymorpha</name>
    <dbReference type="NCBI Taxonomy" id="45954"/>
    <lineage>
        <taxon>Eukaryota</taxon>
        <taxon>Metazoa</taxon>
        <taxon>Spiralia</taxon>
        <taxon>Lophotrochozoa</taxon>
        <taxon>Mollusca</taxon>
        <taxon>Bivalvia</taxon>
        <taxon>Autobranchia</taxon>
        <taxon>Heteroconchia</taxon>
        <taxon>Euheterodonta</taxon>
        <taxon>Imparidentia</taxon>
        <taxon>Neoheterodontei</taxon>
        <taxon>Myida</taxon>
        <taxon>Dreissenoidea</taxon>
        <taxon>Dreissenidae</taxon>
        <taxon>Dreissena</taxon>
    </lineage>
</organism>
<name>A0A9D4HV21_DREPO</name>
<dbReference type="Gene3D" id="2.120.10.30">
    <property type="entry name" value="TolB, C-terminal domain"/>
    <property type="match status" value="1"/>
</dbReference>
<comment type="caution">
    <text evidence="1">The sequence shown here is derived from an EMBL/GenBank/DDBJ whole genome shotgun (WGS) entry which is preliminary data.</text>
</comment>
<evidence type="ECO:0000313" key="2">
    <source>
        <dbReference type="Proteomes" id="UP000828390"/>
    </source>
</evidence>
<reference evidence="1" key="1">
    <citation type="journal article" date="2019" name="bioRxiv">
        <title>The Genome of the Zebra Mussel, Dreissena polymorpha: A Resource for Invasive Species Research.</title>
        <authorList>
            <person name="McCartney M.A."/>
            <person name="Auch B."/>
            <person name="Kono T."/>
            <person name="Mallez S."/>
            <person name="Zhang Y."/>
            <person name="Obille A."/>
            <person name="Becker A."/>
            <person name="Abrahante J.E."/>
            <person name="Garbe J."/>
            <person name="Badalamenti J.P."/>
            <person name="Herman A."/>
            <person name="Mangelson H."/>
            <person name="Liachko I."/>
            <person name="Sullivan S."/>
            <person name="Sone E.D."/>
            <person name="Koren S."/>
            <person name="Silverstein K.A.T."/>
            <person name="Beckman K.B."/>
            <person name="Gohl D.M."/>
        </authorList>
    </citation>
    <scope>NUCLEOTIDE SEQUENCE</scope>
    <source>
        <strain evidence="1">Duluth1</strain>
        <tissue evidence="1">Whole animal</tissue>
    </source>
</reference>
<dbReference type="AlphaFoldDB" id="A0A9D4HV21"/>